<comment type="subcellular location">
    <subcellularLocation>
        <location evidence="1">Membrane</location>
        <topology evidence="1">Multi-pass membrane protein</topology>
    </subcellularLocation>
</comment>
<feature type="transmembrane region" description="Helical" evidence="5">
    <location>
        <begin position="105"/>
        <end position="128"/>
    </location>
</feature>
<name>A0ABV8B4A0_9BACI</name>
<dbReference type="PANTHER" id="PTHR43077:SF10">
    <property type="entry name" value="TRANSPORT PERMEASE PROTEIN"/>
    <property type="match status" value="1"/>
</dbReference>
<dbReference type="Proteomes" id="UP001595752">
    <property type="component" value="Unassembled WGS sequence"/>
</dbReference>
<keyword evidence="3 5" id="KW-1133">Transmembrane helix</keyword>
<feature type="transmembrane region" description="Helical" evidence="5">
    <location>
        <begin position="74"/>
        <end position="99"/>
    </location>
</feature>
<protein>
    <submittedName>
        <fullName evidence="6">Uncharacterized protein</fullName>
    </submittedName>
</protein>
<keyword evidence="2 5" id="KW-0812">Transmembrane</keyword>
<evidence type="ECO:0000256" key="1">
    <source>
        <dbReference type="ARBA" id="ARBA00004141"/>
    </source>
</evidence>
<evidence type="ECO:0000256" key="5">
    <source>
        <dbReference type="SAM" id="Phobius"/>
    </source>
</evidence>
<dbReference type="PANTHER" id="PTHR43077">
    <property type="entry name" value="TRANSPORT PERMEASE YVFS-RELATED"/>
    <property type="match status" value="1"/>
</dbReference>
<sequence length="134" mass="15256">MKNDTERQSDFFKEPVVLKETSLYHIPNYGSAISPFFTTLSLWVGALLLSSLLSADVVDKEKMYRNYQIYFGRFLIFATIGLGQALILTLGDLFLLKTYVVDKEWFVLFALLNSLVFMLIVYTFVSVFGNIPGS</sequence>
<proteinExistence type="predicted"/>
<comment type="caution">
    <text evidence="6">The sequence shown here is derived from an EMBL/GenBank/DDBJ whole genome shotgun (WGS) entry which is preliminary data.</text>
</comment>
<feature type="transmembrane region" description="Helical" evidence="5">
    <location>
        <begin position="32"/>
        <end position="53"/>
    </location>
</feature>
<evidence type="ECO:0000256" key="4">
    <source>
        <dbReference type="ARBA" id="ARBA00023136"/>
    </source>
</evidence>
<evidence type="ECO:0000313" key="7">
    <source>
        <dbReference type="Proteomes" id="UP001595752"/>
    </source>
</evidence>
<keyword evidence="4 5" id="KW-0472">Membrane</keyword>
<evidence type="ECO:0000256" key="2">
    <source>
        <dbReference type="ARBA" id="ARBA00022692"/>
    </source>
</evidence>
<accession>A0ABV8B4A0</accession>
<keyword evidence="7" id="KW-1185">Reference proteome</keyword>
<dbReference type="InterPro" id="IPR051328">
    <property type="entry name" value="T7SS_ABC-Transporter"/>
</dbReference>
<gene>
    <name evidence="6" type="ORF">ACFOU2_17430</name>
</gene>
<organism evidence="6 7">
    <name type="scientific">Bacillus songklensis</name>
    <dbReference type="NCBI Taxonomy" id="1069116"/>
    <lineage>
        <taxon>Bacteria</taxon>
        <taxon>Bacillati</taxon>
        <taxon>Bacillota</taxon>
        <taxon>Bacilli</taxon>
        <taxon>Bacillales</taxon>
        <taxon>Bacillaceae</taxon>
        <taxon>Bacillus</taxon>
    </lineage>
</organism>
<reference evidence="7" key="1">
    <citation type="journal article" date="2019" name="Int. J. Syst. Evol. Microbiol.">
        <title>The Global Catalogue of Microorganisms (GCM) 10K type strain sequencing project: providing services to taxonomists for standard genome sequencing and annotation.</title>
        <authorList>
            <consortium name="The Broad Institute Genomics Platform"/>
            <consortium name="The Broad Institute Genome Sequencing Center for Infectious Disease"/>
            <person name="Wu L."/>
            <person name="Ma J."/>
        </authorList>
    </citation>
    <scope>NUCLEOTIDE SEQUENCE [LARGE SCALE GENOMIC DNA]</scope>
    <source>
        <strain evidence="7">CCUG 61889</strain>
    </source>
</reference>
<dbReference type="EMBL" id="JBHRZT010000068">
    <property type="protein sequence ID" value="MFC3885153.1"/>
    <property type="molecule type" value="Genomic_DNA"/>
</dbReference>
<evidence type="ECO:0000256" key="3">
    <source>
        <dbReference type="ARBA" id="ARBA00022989"/>
    </source>
</evidence>
<evidence type="ECO:0000313" key="6">
    <source>
        <dbReference type="EMBL" id="MFC3885153.1"/>
    </source>
</evidence>